<evidence type="ECO:0000256" key="4">
    <source>
        <dbReference type="ARBA" id="ARBA00022679"/>
    </source>
</evidence>
<evidence type="ECO:0000313" key="13">
    <source>
        <dbReference type="EMBL" id="CAB5008428.1"/>
    </source>
</evidence>
<dbReference type="EC" id="2.7.7.6" evidence="2"/>
<organism evidence="11">
    <name type="scientific">freshwater metagenome</name>
    <dbReference type="NCBI Taxonomy" id="449393"/>
    <lineage>
        <taxon>unclassified sequences</taxon>
        <taxon>metagenomes</taxon>
        <taxon>ecological metagenomes</taxon>
    </lineage>
</organism>
<dbReference type="GO" id="GO:0003677">
    <property type="term" value="F:DNA binding"/>
    <property type="evidence" value="ECO:0007669"/>
    <property type="project" value="InterPro"/>
</dbReference>
<dbReference type="EMBL" id="CAFBPF010000056">
    <property type="protein sequence ID" value="CAB5008428.1"/>
    <property type="molecule type" value="Genomic_DNA"/>
</dbReference>
<dbReference type="EMBL" id="CAEZWM010000145">
    <property type="protein sequence ID" value="CAB4663380.1"/>
    <property type="molecule type" value="Genomic_DNA"/>
</dbReference>
<keyword evidence="6" id="KW-0804">Transcription</keyword>
<evidence type="ECO:0000256" key="7">
    <source>
        <dbReference type="ARBA" id="ARBA00048552"/>
    </source>
</evidence>
<evidence type="ECO:0000256" key="5">
    <source>
        <dbReference type="ARBA" id="ARBA00022695"/>
    </source>
</evidence>
<accession>A0A6J7CKZ1</accession>
<dbReference type="GO" id="GO:0006351">
    <property type="term" value="P:DNA-templated transcription"/>
    <property type="evidence" value="ECO:0007669"/>
    <property type="project" value="InterPro"/>
</dbReference>
<dbReference type="Gene3D" id="3.90.940.10">
    <property type="match status" value="1"/>
</dbReference>
<dbReference type="GO" id="GO:0003899">
    <property type="term" value="F:DNA-directed RNA polymerase activity"/>
    <property type="evidence" value="ECO:0007669"/>
    <property type="project" value="UniProtKB-EC"/>
</dbReference>
<dbReference type="GO" id="GO:0000428">
    <property type="term" value="C:DNA-directed RNA polymerase complex"/>
    <property type="evidence" value="ECO:0007669"/>
    <property type="project" value="UniProtKB-KW"/>
</dbReference>
<dbReference type="InterPro" id="IPR006110">
    <property type="entry name" value="Pol_omega/Rpo6/RPB6"/>
</dbReference>
<dbReference type="SMART" id="SM01409">
    <property type="entry name" value="RNA_pol_Rpb6"/>
    <property type="match status" value="1"/>
</dbReference>
<keyword evidence="4" id="KW-0808">Transferase</keyword>
<gene>
    <name evidence="8" type="ORF">UFOPK2242_01104</name>
    <name evidence="9" type="ORF">UFOPK2925_01116</name>
    <name evidence="10" type="ORF">UFOPK2996_00672</name>
    <name evidence="11" type="ORF">UFOPK3317_00245</name>
    <name evidence="12" type="ORF">UFOPK3974_00772</name>
    <name evidence="13" type="ORF">UFOPK4071_00585</name>
</gene>
<comment type="similarity">
    <text evidence="1">Belongs to the RNA polymerase subunit omega family.</text>
</comment>
<evidence type="ECO:0000313" key="11">
    <source>
        <dbReference type="EMBL" id="CAB4857745.1"/>
    </source>
</evidence>
<comment type="catalytic activity">
    <reaction evidence="7">
        <text>RNA(n) + a ribonucleoside 5'-triphosphate = RNA(n+1) + diphosphate</text>
        <dbReference type="Rhea" id="RHEA:21248"/>
        <dbReference type="Rhea" id="RHEA-COMP:14527"/>
        <dbReference type="Rhea" id="RHEA-COMP:17342"/>
        <dbReference type="ChEBI" id="CHEBI:33019"/>
        <dbReference type="ChEBI" id="CHEBI:61557"/>
        <dbReference type="ChEBI" id="CHEBI:140395"/>
        <dbReference type="EC" id="2.7.7.6"/>
    </reaction>
</comment>
<dbReference type="EMBL" id="CAFBOR010000096">
    <property type="protein sequence ID" value="CAB4987811.1"/>
    <property type="molecule type" value="Genomic_DNA"/>
</dbReference>
<keyword evidence="5" id="KW-0548">Nucleotidyltransferase</keyword>
<protein>
    <recommendedName>
        <fullName evidence="2">DNA-directed RNA polymerase</fullName>
        <ecNumber evidence="2">2.7.7.6</ecNumber>
    </recommendedName>
</protein>
<dbReference type="Pfam" id="PF01192">
    <property type="entry name" value="RNA_pol_Rpb6"/>
    <property type="match status" value="1"/>
</dbReference>
<evidence type="ECO:0000256" key="3">
    <source>
        <dbReference type="ARBA" id="ARBA00022478"/>
    </source>
</evidence>
<evidence type="ECO:0000256" key="2">
    <source>
        <dbReference type="ARBA" id="ARBA00012418"/>
    </source>
</evidence>
<evidence type="ECO:0000313" key="10">
    <source>
        <dbReference type="EMBL" id="CAB4794061.1"/>
    </source>
</evidence>
<dbReference type="EMBL" id="CAFBLK010000026">
    <property type="protein sequence ID" value="CAB4857745.1"/>
    <property type="molecule type" value="Genomic_DNA"/>
</dbReference>
<evidence type="ECO:0000313" key="9">
    <source>
        <dbReference type="EMBL" id="CAB4785802.1"/>
    </source>
</evidence>
<evidence type="ECO:0000256" key="6">
    <source>
        <dbReference type="ARBA" id="ARBA00023163"/>
    </source>
</evidence>
<evidence type="ECO:0000313" key="8">
    <source>
        <dbReference type="EMBL" id="CAB4663380.1"/>
    </source>
</evidence>
<dbReference type="PANTHER" id="PTHR34476">
    <property type="entry name" value="DNA-DIRECTED RNA POLYMERASE SUBUNIT OMEGA"/>
    <property type="match status" value="1"/>
</dbReference>
<dbReference type="InterPro" id="IPR036161">
    <property type="entry name" value="RPB6/omega-like_sf"/>
</dbReference>
<dbReference type="SUPFAM" id="SSF63562">
    <property type="entry name" value="RPB6/omega subunit-like"/>
    <property type="match status" value="1"/>
</dbReference>
<dbReference type="EMBL" id="CAFAAH010000072">
    <property type="protein sequence ID" value="CAB4794061.1"/>
    <property type="molecule type" value="Genomic_DNA"/>
</dbReference>
<name>A0A6J7CKZ1_9ZZZZ</name>
<evidence type="ECO:0000313" key="12">
    <source>
        <dbReference type="EMBL" id="CAB4987811.1"/>
    </source>
</evidence>
<keyword evidence="3" id="KW-0240">DNA-directed RNA polymerase</keyword>
<dbReference type="HAMAP" id="MF_00366">
    <property type="entry name" value="RNApol_bact_RpoZ"/>
    <property type="match status" value="1"/>
</dbReference>
<sequence length="114" mass="12418">MADRRDNLMEPRLESLLDKVESKFTLVTLSAMRAREINDYYGHLGEGLGKIVPPQVTSVSRKPLSIAMEEIREGKIIQGELKVVTSPEEQEADAIVAAIEALSVVSDEPGPDAG</sequence>
<proteinExistence type="inferred from homology"/>
<evidence type="ECO:0000256" key="1">
    <source>
        <dbReference type="ARBA" id="ARBA00006711"/>
    </source>
</evidence>
<dbReference type="InterPro" id="IPR003716">
    <property type="entry name" value="DNA-dir_RNA_pol_omega"/>
</dbReference>
<dbReference type="AlphaFoldDB" id="A0A6J7CKZ1"/>
<dbReference type="PANTHER" id="PTHR34476:SF1">
    <property type="entry name" value="DNA-DIRECTED RNA POLYMERASE SUBUNIT OMEGA"/>
    <property type="match status" value="1"/>
</dbReference>
<reference evidence="11" key="1">
    <citation type="submission" date="2020-05" db="EMBL/GenBank/DDBJ databases">
        <authorList>
            <person name="Chiriac C."/>
            <person name="Salcher M."/>
            <person name="Ghai R."/>
            <person name="Kavagutti S V."/>
        </authorList>
    </citation>
    <scope>NUCLEOTIDE SEQUENCE</scope>
</reference>
<dbReference type="EMBL" id="CAEZZU010000174">
    <property type="protein sequence ID" value="CAB4785802.1"/>
    <property type="molecule type" value="Genomic_DNA"/>
</dbReference>
<dbReference type="NCBIfam" id="TIGR00690">
    <property type="entry name" value="rpoZ"/>
    <property type="match status" value="1"/>
</dbReference>